<evidence type="ECO:0000313" key="2">
    <source>
        <dbReference type="EMBL" id="ARF73153.1"/>
    </source>
</evidence>
<keyword evidence="3" id="KW-1185">Reference proteome</keyword>
<sequence length="155" mass="16889">MSPVLGDERVKHLEFLQHTIARLGTNSFLIKGWSMTLSGALVAVSSSRPTWTVVVAALMMTTGFWLLDSFYLGQERLFRSLYERASAPTENLTSVGVPDPATPAPAPVPLFTMDAERYGTPVAWRAVALSRTMLLFHGLLALIDLLVAASLVGDR</sequence>
<name>A0ABC8BTF2_9ACTN</name>
<feature type="transmembrane region" description="Helical" evidence="1">
    <location>
        <begin position="134"/>
        <end position="153"/>
    </location>
</feature>
<dbReference type="RefSeq" id="WP_084746951.1">
    <property type="nucleotide sequence ID" value="NZ_CP020563.1"/>
</dbReference>
<organism evidence="2 3">
    <name type="scientific">Kitasatospora albolonga</name>
    <dbReference type="NCBI Taxonomy" id="68173"/>
    <lineage>
        <taxon>Bacteria</taxon>
        <taxon>Bacillati</taxon>
        <taxon>Actinomycetota</taxon>
        <taxon>Actinomycetes</taxon>
        <taxon>Kitasatosporales</taxon>
        <taxon>Streptomycetaceae</taxon>
        <taxon>Kitasatospora</taxon>
    </lineage>
</organism>
<protein>
    <submittedName>
        <fullName evidence="2">Uncharacterized protein</fullName>
    </submittedName>
</protein>
<evidence type="ECO:0000256" key="1">
    <source>
        <dbReference type="SAM" id="Phobius"/>
    </source>
</evidence>
<dbReference type="EMBL" id="CP020563">
    <property type="protein sequence ID" value="ARF73153.1"/>
    <property type="molecule type" value="Genomic_DNA"/>
</dbReference>
<keyword evidence="1" id="KW-0472">Membrane</keyword>
<keyword evidence="1" id="KW-1133">Transmembrane helix</keyword>
<reference evidence="2 3" key="1">
    <citation type="submission" date="2017-04" db="EMBL/GenBank/DDBJ databases">
        <title>The complete genome sequence of Streptomyces albolongus YIM 101047, the producer of novel bafilomycins and novel odoriferous sesquiterpenoids.</title>
        <authorList>
            <person name="Yin M."/>
            <person name="Jiang Y."/>
        </authorList>
    </citation>
    <scope>NUCLEOTIDE SEQUENCE [LARGE SCALE GENOMIC DNA]</scope>
    <source>
        <strain evidence="2 3">YIM 101047</strain>
    </source>
</reference>
<keyword evidence="1" id="KW-0812">Transmembrane</keyword>
<evidence type="ECO:0000313" key="3">
    <source>
        <dbReference type="Proteomes" id="UP000192251"/>
    </source>
</evidence>
<dbReference type="AlphaFoldDB" id="A0ABC8BTF2"/>
<proteinExistence type="predicted"/>
<dbReference type="Proteomes" id="UP000192251">
    <property type="component" value="Chromosome"/>
</dbReference>
<gene>
    <name evidence="2" type="ORF">B7C62_13405</name>
</gene>
<accession>A0ABC8BTF2</accession>
<dbReference type="KEGG" id="kab:B7C62_13405"/>
<feature type="transmembrane region" description="Helical" evidence="1">
    <location>
        <begin position="51"/>
        <end position="72"/>
    </location>
</feature>